<accession>A0A0W8I7N1</accession>
<dbReference type="InterPro" id="IPR008557">
    <property type="entry name" value="PhoX"/>
</dbReference>
<organism evidence="2 3">
    <name type="scientific">Kocuria rosea subsp. polaris</name>
    <dbReference type="NCBI Taxonomy" id="136273"/>
    <lineage>
        <taxon>Bacteria</taxon>
        <taxon>Bacillati</taxon>
        <taxon>Actinomycetota</taxon>
        <taxon>Actinomycetes</taxon>
        <taxon>Micrococcales</taxon>
        <taxon>Micrococcaceae</taxon>
        <taxon>Kocuria</taxon>
    </lineage>
</organism>
<sequence length="480" mass="50601">MRPPLSRRGFLGTGALGLAVAGLGGLASCGRTDHPTTRAAVGYGPLIADPDGVLALPSGFSYTVLARSGVSPTSDGTHPSDPDGMGVFGGPGGGTVLICNHENNGTEPHAVPTVEGLVYDPGASGGTSTLVVDADGRRTSQYTSLAGTVNNCAGGVTPWGTWLSCEETSARAGDDGLTLDHGYVFEVDPDSREANLGRSPVPLKFLGRYSHEAVAVDPSTTRIYLTEDAGDPSGLYLRWTPPSGFVPGRHALRELAESEGGDVAGRLQAMRCLAEGTVVRDLAEATDVGTRYDVEWIDVPDRDGQDESVRRQFDDDAVTRAHKLEGQWWNDDGVYFVSSYAEAPDGPEGDGGTGRTPDRHVHNGQVWFHDPAAGTVVLTVLFGVREDPDLEMRFERPDNITISPQGGLVLAEDGNGTSHLVGVTERGRAYALARNDLDDSEFCGPVFSQDGVHLFVNLQQAGLTLAITGPWTSPSHQPAG</sequence>
<dbReference type="PROSITE" id="PS51257">
    <property type="entry name" value="PROKAR_LIPOPROTEIN"/>
    <property type="match status" value="1"/>
</dbReference>
<evidence type="ECO:0000313" key="2">
    <source>
        <dbReference type="EMBL" id="KUG55402.1"/>
    </source>
</evidence>
<reference evidence="3" key="1">
    <citation type="submission" date="2015-12" db="EMBL/GenBank/DDBJ databases">
        <authorList>
            <person name="Nair G.R."/>
            <person name="Kaur G."/>
            <person name="Mayilraj S."/>
        </authorList>
    </citation>
    <scope>NUCLEOTIDE SEQUENCE [LARGE SCALE GENOMIC DNA]</scope>
    <source>
        <strain evidence="3">CD08_4</strain>
    </source>
</reference>
<dbReference type="Pfam" id="PF05787">
    <property type="entry name" value="PhoX"/>
    <property type="match status" value="1"/>
</dbReference>
<dbReference type="OrthoDB" id="5169219at2"/>
<evidence type="ECO:0000256" key="1">
    <source>
        <dbReference type="SAM" id="MobiDB-lite"/>
    </source>
</evidence>
<dbReference type="STRING" id="136273.GY22_14005"/>
<feature type="region of interest" description="Disordered" evidence="1">
    <location>
        <begin position="340"/>
        <end position="359"/>
    </location>
</feature>
<dbReference type="PANTHER" id="PTHR35399">
    <property type="entry name" value="SLR8030 PROTEIN"/>
    <property type="match status" value="1"/>
</dbReference>
<evidence type="ECO:0000313" key="3">
    <source>
        <dbReference type="Proteomes" id="UP000053512"/>
    </source>
</evidence>
<gene>
    <name evidence="2" type="ORF">AVL61_04465</name>
</gene>
<name>A0A0W8I7N1_KOCRO</name>
<dbReference type="AlphaFoldDB" id="A0A0W8I7N1"/>
<dbReference type="RefSeq" id="WP_058874664.1">
    <property type="nucleotide sequence ID" value="NZ_LQBK01000033.1"/>
</dbReference>
<dbReference type="EMBL" id="LQBK01000033">
    <property type="protein sequence ID" value="KUG55402.1"/>
    <property type="molecule type" value="Genomic_DNA"/>
</dbReference>
<dbReference type="PROSITE" id="PS51318">
    <property type="entry name" value="TAT"/>
    <property type="match status" value="1"/>
</dbReference>
<proteinExistence type="predicted"/>
<dbReference type="Proteomes" id="UP000053512">
    <property type="component" value="Unassembled WGS sequence"/>
</dbReference>
<dbReference type="InterPro" id="IPR006311">
    <property type="entry name" value="TAT_signal"/>
</dbReference>
<comment type="caution">
    <text evidence="2">The sequence shown here is derived from an EMBL/GenBank/DDBJ whole genome shotgun (WGS) entry which is preliminary data.</text>
</comment>
<dbReference type="SUPFAM" id="SSF63825">
    <property type="entry name" value="YWTD domain"/>
    <property type="match status" value="1"/>
</dbReference>
<dbReference type="PANTHER" id="PTHR35399:SF4">
    <property type="entry name" value="MEMBRANE PROTEIN"/>
    <property type="match status" value="1"/>
</dbReference>
<protein>
    <submittedName>
        <fullName evidence="2">Tat pathway signal sequence domain protein</fullName>
    </submittedName>
</protein>